<dbReference type="GO" id="GO:0046872">
    <property type="term" value="F:metal ion binding"/>
    <property type="evidence" value="ECO:0007669"/>
    <property type="project" value="InterPro"/>
</dbReference>
<feature type="domain" description="ATP-grasp" evidence="2">
    <location>
        <begin position="22"/>
        <end position="246"/>
    </location>
</feature>
<accession>H6NBW0</accession>
<protein>
    <recommendedName>
        <fullName evidence="2">ATP-grasp domain-containing protein</fullName>
    </recommendedName>
</protein>
<proteinExistence type="predicted"/>
<dbReference type="EMBL" id="CP003235">
    <property type="protein sequence ID" value="AFC27911.1"/>
    <property type="molecule type" value="Genomic_DNA"/>
</dbReference>
<dbReference type="Pfam" id="PF14398">
    <property type="entry name" value="ATPgrasp_YheCD"/>
    <property type="match status" value="1"/>
</dbReference>
<dbReference type="AlphaFoldDB" id="H6NBW0"/>
<dbReference type="Proteomes" id="UP000007523">
    <property type="component" value="Chromosome"/>
</dbReference>
<reference evidence="3 4" key="1">
    <citation type="journal article" date="2012" name="J. Bacteriol.">
        <title>Complete Genome Sequence of Paenibacillus mucilaginosus 3016, a Bacterium Functional as Microbial Fertilizer.</title>
        <authorList>
            <person name="Ma M."/>
            <person name="Wang Z."/>
            <person name="Li L."/>
            <person name="Jiang X."/>
            <person name="Guan D."/>
            <person name="Cao F."/>
            <person name="Chen H."/>
            <person name="Wang X."/>
            <person name="Shen D."/>
            <person name="Du B."/>
            <person name="Li J."/>
        </authorList>
    </citation>
    <scope>NUCLEOTIDE SEQUENCE [LARGE SCALE GENOMIC DNA]</scope>
    <source>
        <strain evidence="3 4">3016</strain>
    </source>
</reference>
<dbReference type="STRING" id="1116391.PM3016_970"/>
<dbReference type="InterPro" id="IPR011761">
    <property type="entry name" value="ATP-grasp"/>
</dbReference>
<organism evidence="3 4">
    <name type="scientific">Paenibacillus mucilaginosus 3016</name>
    <dbReference type="NCBI Taxonomy" id="1116391"/>
    <lineage>
        <taxon>Bacteria</taxon>
        <taxon>Bacillati</taxon>
        <taxon>Bacillota</taxon>
        <taxon>Bacilli</taxon>
        <taxon>Bacillales</taxon>
        <taxon>Paenibacillaceae</taxon>
        <taxon>Paenibacillus</taxon>
    </lineage>
</organism>
<evidence type="ECO:0000259" key="2">
    <source>
        <dbReference type="PROSITE" id="PS50975"/>
    </source>
</evidence>
<keyword evidence="1" id="KW-0067">ATP-binding</keyword>
<dbReference type="InterPro" id="IPR026838">
    <property type="entry name" value="YheC/D"/>
</dbReference>
<evidence type="ECO:0000313" key="4">
    <source>
        <dbReference type="Proteomes" id="UP000007523"/>
    </source>
</evidence>
<dbReference type="RefSeq" id="WP_014368640.1">
    <property type="nucleotide sequence ID" value="NC_016935.1"/>
</dbReference>
<dbReference type="Gene3D" id="3.30.470.20">
    <property type="entry name" value="ATP-grasp fold, B domain"/>
    <property type="match status" value="1"/>
</dbReference>
<dbReference type="GO" id="GO:0005524">
    <property type="term" value="F:ATP binding"/>
    <property type="evidence" value="ECO:0007669"/>
    <property type="project" value="UniProtKB-UniRule"/>
</dbReference>
<dbReference type="KEGG" id="pmq:PM3016_970"/>
<dbReference type="HOGENOM" id="CLU_044334_2_0_9"/>
<keyword evidence="1" id="KW-0547">Nucleotide-binding</keyword>
<sequence>MKKRKFTRHVTSKWAKTRVLLKCGTLRSYIPETRKMSRQTLQEMLQHYGMVYVKPNSGTYGNGVIKVEQGASGYGFHAGTKVRSFDGYDELYEALGRRIKSRFYLVQKGIHLLKYKERKFDLRVMVQKNLSGRWECTGMIGRVAAPGKAVTNVHNGGKLVSVEQLLSGHASSARVKSLQRRLRGIGLTAAKKLHAKYPGIKEVGLDVALDSGLHPWILEANTRPDPFIFRKLKDRRIFSRIYRYAKAYGRV</sequence>
<gene>
    <name evidence="3" type="ORF">PM3016_970</name>
</gene>
<evidence type="ECO:0000313" key="3">
    <source>
        <dbReference type="EMBL" id="AFC27911.1"/>
    </source>
</evidence>
<dbReference type="SUPFAM" id="SSF56059">
    <property type="entry name" value="Glutathione synthetase ATP-binding domain-like"/>
    <property type="match status" value="1"/>
</dbReference>
<name>H6NBW0_9BACL</name>
<evidence type="ECO:0000256" key="1">
    <source>
        <dbReference type="PROSITE-ProRule" id="PRU00409"/>
    </source>
</evidence>
<keyword evidence="4" id="KW-1185">Reference proteome</keyword>
<dbReference type="PROSITE" id="PS50975">
    <property type="entry name" value="ATP_GRASP"/>
    <property type="match status" value="1"/>
</dbReference>